<sequence length="146" mass="16503">MKRLVGEKKALGQREWEKSANFRPSTVFENPQFSNLKISSTDQKYFKGVDKGKSVFVVVVECDARLLPLAVISGKGVWKSSDNVALAGARITHEQNRHFTLDLFSLVPSEHNSTKFFSFTGKLLLLLSSIFMSFDMPQRKLELGFE</sequence>
<accession>A0A915ILU7</accession>
<name>A0A915ILU7_ROMCU</name>
<reference evidence="2" key="1">
    <citation type="submission" date="2022-11" db="UniProtKB">
        <authorList>
            <consortium name="WormBaseParasite"/>
        </authorList>
    </citation>
    <scope>IDENTIFICATION</scope>
</reference>
<protein>
    <submittedName>
        <fullName evidence="2">Uncharacterized protein</fullName>
    </submittedName>
</protein>
<proteinExistence type="predicted"/>
<organism evidence="1 2">
    <name type="scientific">Romanomermis culicivorax</name>
    <name type="common">Nematode worm</name>
    <dbReference type="NCBI Taxonomy" id="13658"/>
    <lineage>
        <taxon>Eukaryota</taxon>
        <taxon>Metazoa</taxon>
        <taxon>Ecdysozoa</taxon>
        <taxon>Nematoda</taxon>
        <taxon>Enoplea</taxon>
        <taxon>Dorylaimia</taxon>
        <taxon>Mermithida</taxon>
        <taxon>Mermithoidea</taxon>
        <taxon>Mermithidae</taxon>
        <taxon>Romanomermis</taxon>
    </lineage>
</organism>
<dbReference type="WBParaSite" id="nRc.2.0.1.t14936-RA">
    <property type="protein sequence ID" value="nRc.2.0.1.t14936-RA"/>
    <property type="gene ID" value="nRc.2.0.1.g14936"/>
</dbReference>
<evidence type="ECO:0000313" key="2">
    <source>
        <dbReference type="WBParaSite" id="nRc.2.0.1.t14936-RA"/>
    </source>
</evidence>
<evidence type="ECO:0000313" key="1">
    <source>
        <dbReference type="Proteomes" id="UP000887565"/>
    </source>
</evidence>
<dbReference type="AlphaFoldDB" id="A0A915ILU7"/>
<dbReference type="Proteomes" id="UP000887565">
    <property type="component" value="Unplaced"/>
</dbReference>
<keyword evidence="1" id="KW-1185">Reference proteome</keyword>